<dbReference type="PIRSF" id="PIRSF005647">
    <property type="entry name" value="CooC"/>
    <property type="match status" value="1"/>
</dbReference>
<dbReference type="InterPro" id="IPR014433">
    <property type="entry name" value="CooC"/>
</dbReference>
<evidence type="ECO:0000256" key="1">
    <source>
        <dbReference type="ARBA" id="ARBA00022741"/>
    </source>
</evidence>
<organism evidence="4 5">
    <name type="scientific">Breznakiella homolactica</name>
    <dbReference type="NCBI Taxonomy" id="2798577"/>
    <lineage>
        <taxon>Bacteria</taxon>
        <taxon>Pseudomonadati</taxon>
        <taxon>Spirochaetota</taxon>
        <taxon>Spirochaetia</taxon>
        <taxon>Spirochaetales</taxon>
        <taxon>Breznakiellaceae</taxon>
        <taxon>Breznakiella</taxon>
    </lineage>
</organism>
<feature type="domain" description="CobQ/CobB/MinD/ParA nucleotide binding" evidence="3">
    <location>
        <begin position="5"/>
        <end position="234"/>
    </location>
</feature>
<dbReference type="GO" id="GO:0016887">
    <property type="term" value="F:ATP hydrolysis activity"/>
    <property type="evidence" value="ECO:0007669"/>
    <property type="project" value="TreeGrafter"/>
</dbReference>
<dbReference type="InterPro" id="IPR050625">
    <property type="entry name" value="ParA/MinD_ATPase"/>
</dbReference>
<protein>
    <submittedName>
        <fullName evidence="4">AAA family ATPase</fullName>
    </submittedName>
</protein>
<keyword evidence="5" id="KW-1185">Reference proteome</keyword>
<dbReference type="Proteomes" id="UP000595917">
    <property type="component" value="Chromosome"/>
</dbReference>
<keyword evidence="1" id="KW-0547">Nucleotide-binding</keyword>
<evidence type="ECO:0000313" key="5">
    <source>
        <dbReference type="Proteomes" id="UP000595917"/>
    </source>
</evidence>
<dbReference type="SUPFAM" id="SSF52540">
    <property type="entry name" value="P-loop containing nucleoside triphosphate hydrolases"/>
    <property type="match status" value="1"/>
</dbReference>
<dbReference type="RefSeq" id="WP_215625075.1">
    <property type="nucleotide sequence ID" value="NZ_CP067089.2"/>
</dbReference>
<accession>A0A7T7XJX1</accession>
<dbReference type="GO" id="GO:0005524">
    <property type="term" value="F:ATP binding"/>
    <property type="evidence" value="ECO:0007669"/>
    <property type="project" value="UniProtKB-KW"/>
</dbReference>
<dbReference type="GO" id="GO:0009898">
    <property type="term" value="C:cytoplasmic side of plasma membrane"/>
    <property type="evidence" value="ECO:0007669"/>
    <property type="project" value="TreeGrafter"/>
</dbReference>
<gene>
    <name evidence="4" type="ORF">JFL75_12540</name>
</gene>
<dbReference type="Pfam" id="PF01656">
    <property type="entry name" value="CbiA"/>
    <property type="match status" value="1"/>
</dbReference>
<dbReference type="Gene3D" id="3.40.50.300">
    <property type="entry name" value="P-loop containing nucleotide triphosphate hydrolases"/>
    <property type="match status" value="1"/>
</dbReference>
<dbReference type="KEGG" id="bhc:JFL75_12540"/>
<dbReference type="PANTHER" id="PTHR43384">
    <property type="entry name" value="SEPTUM SITE-DETERMINING PROTEIN MIND HOMOLOG, CHLOROPLASTIC-RELATED"/>
    <property type="match status" value="1"/>
</dbReference>
<evidence type="ECO:0000259" key="3">
    <source>
        <dbReference type="Pfam" id="PF01656"/>
    </source>
</evidence>
<name>A0A7T7XJX1_9SPIR</name>
<sequence length="256" mass="27901">MKKIAVCGKGGVGKTTFTSLLCYALAEQGREVYAIDADVNPTLAEALGFSPEEAAEITPIIEMKELIEERTGAKTGEYGSYFKTNPAVKDIPERFSRKIGNINFLMMGAMRGADQGCACAENAMLKALVTHLILKEKETVVMDMVAGTEHMGRGTAKGVDLLFLVVEPGMRSIKAAKEIRKMSRDLGIESQYVIGNKIRSPADEEYLRNQMPDFSFAGFLSKDDGVISAEQQGRALYETSPEMRETIKVIVSGVGL</sequence>
<dbReference type="InterPro" id="IPR002586">
    <property type="entry name" value="CobQ/CobB/MinD/ParA_Nub-bd_dom"/>
</dbReference>
<dbReference type="GO" id="GO:0051782">
    <property type="term" value="P:negative regulation of cell division"/>
    <property type="evidence" value="ECO:0007669"/>
    <property type="project" value="TreeGrafter"/>
</dbReference>
<evidence type="ECO:0000256" key="2">
    <source>
        <dbReference type="ARBA" id="ARBA00022840"/>
    </source>
</evidence>
<dbReference type="GO" id="GO:0005829">
    <property type="term" value="C:cytosol"/>
    <property type="evidence" value="ECO:0007669"/>
    <property type="project" value="TreeGrafter"/>
</dbReference>
<reference evidence="4" key="1">
    <citation type="submission" date="2021-01" db="EMBL/GenBank/DDBJ databases">
        <title>Description of Breznakiella homolactica.</title>
        <authorList>
            <person name="Song Y."/>
            <person name="Brune A."/>
        </authorList>
    </citation>
    <scope>NUCLEOTIDE SEQUENCE</scope>
    <source>
        <strain evidence="4">RmG30</strain>
    </source>
</reference>
<dbReference type="AlphaFoldDB" id="A0A7T7XJX1"/>
<proteinExistence type="predicted"/>
<dbReference type="InterPro" id="IPR027417">
    <property type="entry name" value="P-loop_NTPase"/>
</dbReference>
<keyword evidence="2" id="KW-0067">ATP-binding</keyword>
<dbReference type="PANTHER" id="PTHR43384:SF6">
    <property type="entry name" value="SEPTUM SITE-DETERMINING PROTEIN MIND HOMOLOG, CHLOROPLASTIC"/>
    <property type="match status" value="1"/>
</dbReference>
<dbReference type="EMBL" id="CP067089">
    <property type="protein sequence ID" value="QQO07769.1"/>
    <property type="molecule type" value="Genomic_DNA"/>
</dbReference>
<evidence type="ECO:0000313" key="4">
    <source>
        <dbReference type="EMBL" id="QQO07769.1"/>
    </source>
</evidence>